<keyword evidence="12" id="KW-1185">Reference proteome</keyword>
<dbReference type="InterPro" id="IPR045191">
    <property type="entry name" value="MBR1/2-like"/>
</dbReference>
<evidence type="ECO:0000256" key="6">
    <source>
        <dbReference type="ARBA" id="ARBA00022786"/>
    </source>
</evidence>
<comment type="caution">
    <text evidence="11">The sequence shown here is derived from an EMBL/GenBank/DDBJ whole genome shotgun (WGS) entry which is preliminary data.</text>
</comment>
<dbReference type="SMART" id="SM00184">
    <property type="entry name" value="RING"/>
    <property type="match status" value="1"/>
</dbReference>
<feature type="compositionally biased region" description="Basic residues" evidence="9">
    <location>
        <begin position="99"/>
        <end position="112"/>
    </location>
</feature>
<feature type="region of interest" description="Disordered" evidence="9">
    <location>
        <begin position="1"/>
        <end position="24"/>
    </location>
</feature>
<name>A0AAP0NT01_9MAGN</name>
<evidence type="ECO:0000259" key="10">
    <source>
        <dbReference type="PROSITE" id="PS50089"/>
    </source>
</evidence>
<protein>
    <recommendedName>
        <fullName evidence="2">RING-type E3 ubiquitin transferase</fullName>
        <ecNumber evidence="2">2.3.2.27</ecNumber>
    </recommendedName>
</protein>
<dbReference type="EC" id="2.3.2.27" evidence="2"/>
<feature type="compositionally biased region" description="Pro residues" evidence="9">
    <location>
        <begin position="15"/>
        <end position="24"/>
    </location>
</feature>
<keyword evidence="7" id="KW-0862">Zinc</keyword>
<feature type="region of interest" description="Disordered" evidence="9">
    <location>
        <begin position="157"/>
        <end position="179"/>
    </location>
</feature>
<dbReference type="InterPro" id="IPR001841">
    <property type="entry name" value="Znf_RING"/>
</dbReference>
<feature type="region of interest" description="Disordered" evidence="9">
    <location>
        <begin position="89"/>
        <end position="123"/>
    </location>
</feature>
<accession>A0AAP0NT01</accession>
<dbReference type="SUPFAM" id="SSF57850">
    <property type="entry name" value="RING/U-box"/>
    <property type="match status" value="1"/>
</dbReference>
<feature type="compositionally biased region" description="Pro residues" evidence="9">
    <location>
        <begin position="165"/>
        <end position="175"/>
    </location>
</feature>
<dbReference type="InterPro" id="IPR013083">
    <property type="entry name" value="Znf_RING/FYVE/PHD"/>
</dbReference>
<dbReference type="EMBL" id="JBBNAF010000009">
    <property type="protein sequence ID" value="KAK9115451.1"/>
    <property type="molecule type" value="Genomic_DNA"/>
</dbReference>
<evidence type="ECO:0000256" key="7">
    <source>
        <dbReference type="ARBA" id="ARBA00022833"/>
    </source>
</evidence>
<proteinExistence type="predicted"/>
<sequence>MAGVSDHRCTRNQPIPIPIPMDPPLPQLQSRRCKPTNTISSLFLSTFTNNNTNAKKKKKKKKNPTFRVGGLGCASSAHAQVSAPAAFIRSSADWQSDKSRKKNKKKKKKKKIGVTLTPTSGNTPTTAPSMIDVWCAPGMADATSSVDCVVSRRPLVQNQGRPRIDAPPPPPPPPHRSFNHRERSCVVRRTPNLDHITLLDSPTHHFETARFGSDVFGLGGRHHRHFRHTSPGGLAQMMLFQSSLLSEGRSDGYDRYREWRLDVDNMTYEELLELGERIGYVNTGLRDDEICQCLRKSKHSLFDSLASHFPSEMERKCSICQEEYEADDDVGKLECGHSYHISCIKQWLRQKNACPVCKVSAVAEV</sequence>
<keyword evidence="4" id="KW-0479">Metal-binding</keyword>
<keyword evidence="3" id="KW-0808">Transferase</keyword>
<gene>
    <name evidence="11" type="ORF">Syun_022248</name>
</gene>
<dbReference type="Pfam" id="PF13639">
    <property type="entry name" value="zf-RING_2"/>
    <property type="match status" value="1"/>
</dbReference>
<evidence type="ECO:0000256" key="3">
    <source>
        <dbReference type="ARBA" id="ARBA00022679"/>
    </source>
</evidence>
<dbReference type="PANTHER" id="PTHR22937">
    <property type="entry name" value="E3 UBIQUITIN-PROTEIN LIGASE RNF165"/>
    <property type="match status" value="1"/>
</dbReference>
<comment type="catalytic activity">
    <reaction evidence="1">
        <text>S-ubiquitinyl-[E2 ubiquitin-conjugating enzyme]-L-cysteine + [acceptor protein]-L-lysine = [E2 ubiquitin-conjugating enzyme]-L-cysteine + N(6)-ubiquitinyl-[acceptor protein]-L-lysine.</text>
        <dbReference type="EC" id="2.3.2.27"/>
    </reaction>
</comment>
<dbReference type="AlphaFoldDB" id="A0AAP0NT01"/>
<evidence type="ECO:0000256" key="4">
    <source>
        <dbReference type="ARBA" id="ARBA00022723"/>
    </source>
</evidence>
<dbReference type="FunFam" id="3.30.40.10:FF:000451">
    <property type="entry name" value="E3 ubiquitin-protein ligase rnf12-A"/>
    <property type="match status" value="1"/>
</dbReference>
<evidence type="ECO:0000256" key="5">
    <source>
        <dbReference type="ARBA" id="ARBA00022771"/>
    </source>
</evidence>
<dbReference type="Proteomes" id="UP001420932">
    <property type="component" value="Unassembled WGS sequence"/>
</dbReference>
<organism evidence="11 12">
    <name type="scientific">Stephania yunnanensis</name>
    <dbReference type="NCBI Taxonomy" id="152371"/>
    <lineage>
        <taxon>Eukaryota</taxon>
        <taxon>Viridiplantae</taxon>
        <taxon>Streptophyta</taxon>
        <taxon>Embryophyta</taxon>
        <taxon>Tracheophyta</taxon>
        <taxon>Spermatophyta</taxon>
        <taxon>Magnoliopsida</taxon>
        <taxon>Ranunculales</taxon>
        <taxon>Menispermaceae</taxon>
        <taxon>Menispermoideae</taxon>
        <taxon>Cissampelideae</taxon>
        <taxon>Stephania</taxon>
    </lineage>
</organism>
<evidence type="ECO:0000313" key="12">
    <source>
        <dbReference type="Proteomes" id="UP001420932"/>
    </source>
</evidence>
<evidence type="ECO:0000256" key="1">
    <source>
        <dbReference type="ARBA" id="ARBA00000900"/>
    </source>
</evidence>
<dbReference type="Gene3D" id="3.30.40.10">
    <property type="entry name" value="Zinc/RING finger domain, C3HC4 (zinc finger)"/>
    <property type="match status" value="1"/>
</dbReference>
<feature type="domain" description="RING-type" evidence="10">
    <location>
        <begin position="317"/>
        <end position="358"/>
    </location>
</feature>
<keyword evidence="5 8" id="KW-0863">Zinc-finger</keyword>
<dbReference type="PROSITE" id="PS50089">
    <property type="entry name" value="ZF_RING_2"/>
    <property type="match status" value="1"/>
</dbReference>
<evidence type="ECO:0000256" key="8">
    <source>
        <dbReference type="PROSITE-ProRule" id="PRU00175"/>
    </source>
</evidence>
<dbReference type="GO" id="GO:0061630">
    <property type="term" value="F:ubiquitin protein ligase activity"/>
    <property type="evidence" value="ECO:0007669"/>
    <property type="project" value="UniProtKB-EC"/>
</dbReference>
<reference evidence="11 12" key="1">
    <citation type="submission" date="2024-01" db="EMBL/GenBank/DDBJ databases">
        <title>Genome assemblies of Stephania.</title>
        <authorList>
            <person name="Yang L."/>
        </authorList>
    </citation>
    <scope>NUCLEOTIDE SEQUENCE [LARGE SCALE GENOMIC DNA]</scope>
    <source>
        <strain evidence="11">YNDBR</strain>
        <tissue evidence="11">Leaf</tissue>
    </source>
</reference>
<dbReference type="GO" id="GO:0008270">
    <property type="term" value="F:zinc ion binding"/>
    <property type="evidence" value="ECO:0007669"/>
    <property type="project" value="UniProtKB-KW"/>
</dbReference>
<evidence type="ECO:0000256" key="2">
    <source>
        <dbReference type="ARBA" id="ARBA00012483"/>
    </source>
</evidence>
<dbReference type="PANTHER" id="PTHR22937:SF122">
    <property type="entry name" value="RING-TYPE E3 UBIQUITIN TRANSFERASE"/>
    <property type="match status" value="1"/>
</dbReference>
<keyword evidence="6" id="KW-0833">Ubl conjugation pathway</keyword>
<evidence type="ECO:0000313" key="11">
    <source>
        <dbReference type="EMBL" id="KAK9115451.1"/>
    </source>
</evidence>
<evidence type="ECO:0000256" key="9">
    <source>
        <dbReference type="SAM" id="MobiDB-lite"/>
    </source>
</evidence>